<dbReference type="EMBL" id="JAASQJ010000006">
    <property type="protein sequence ID" value="NIJ55708.1"/>
    <property type="molecule type" value="Genomic_DNA"/>
</dbReference>
<keyword evidence="3" id="KW-1185">Reference proteome</keyword>
<dbReference type="InterPro" id="IPR014914">
    <property type="entry name" value="RES_dom"/>
</dbReference>
<accession>A0ABX0UTH1</accession>
<feature type="domain" description="RES" evidence="1">
    <location>
        <begin position="14"/>
        <end position="140"/>
    </location>
</feature>
<reference evidence="2 3" key="1">
    <citation type="submission" date="2020-03" db="EMBL/GenBank/DDBJ databases">
        <title>Genomic Encyclopedia of Type Strains, Phase IV (KMG-IV): sequencing the most valuable type-strain genomes for metagenomic binning, comparative biology and taxonomic classification.</title>
        <authorList>
            <person name="Goeker M."/>
        </authorList>
    </citation>
    <scope>NUCLEOTIDE SEQUENCE [LARGE SCALE GENOMIC DNA]</scope>
    <source>
        <strain evidence="2 3">DSM 102865</strain>
    </source>
</reference>
<evidence type="ECO:0000313" key="2">
    <source>
        <dbReference type="EMBL" id="NIJ55708.1"/>
    </source>
</evidence>
<dbReference type="SMART" id="SM00953">
    <property type="entry name" value="RES"/>
    <property type="match status" value="1"/>
</dbReference>
<dbReference type="Pfam" id="PF08808">
    <property type="entry name" value="RES"/>
    <property type="match status" value="1"/>
</dbReference>
<organism evidence="2 3">
    <name type="scientific">Dyadobacter arcticus</name>
    <dbReference type="NCBI Taxonomy" id="1078754"/>
    <lineage>
        <taxon>Bacteria</taxon>
        <taxon>Pseudomonadati</taxon>
        <taxon>Bacteroidota</taxon>
        <taxon>Cytophagia</taxon>
        <taxon>Cytophagales</taxon>
        <taxon>Spirosomataceae</taxon>
        <taxon>Dyadobacter</taxon>
    </lineage>
</organism>
<dbReference type="Proteomes" id="UP001179181">
    <property type="component" value="Unassembled WGS sequence"/>
</dbReference>
<protein>
    <submittedName>
        <fullName evidence="2">RES domain-containing protein</fullName>
    </submittedName>
</protein>
<gene>
    <name evidence="2" type="ORF">FHS68_004901</name>
</gene>
<evidence type="ECO:0000313" key="3">
    <source>
        <dbReference type="Proteomes" id="UP001179181"/>
    </source>
</evidence>
<dbReference type="RefSeq" id="WP_167275987.1">
    <property type="nucleotide sequence ID" value="NZ_JAASQJ010000006.1"/>
</dbReference>
<comment type="caution">
    <text evidence="2">The sequence shown here is derived from an EMBL/GenBank/DDBJ whole genome shotgun (WGS) entry which is preliminary data.</text>
</comment>
<sequence>MRLYRIASPVYANDLSGIGCLYTSGRWHFKGTRILYTSEHISLSKLEILANSPVIPKNQVLVTIEIPDTAEVKEIISAELPDNWWDFPFSNALADITETWIIEGAYWILKVPSAQSSDEYNYLLNPSHQEHRAARIIKVEPIHFDKRLK</sequence>
<evidence type="ECO:0000259" key="1">
    <source>
        <dbReference type="SMART" id="SM00953"/>
    </source>
</evidence>
<proteinExistence type="predicted"/>
<name>A0ABX0UTH1_9BACT</name>